<dbReference type="PANTHER" id="PTHR47691">
    <property type="entry name" value="REGULATOR-RELATED"/>
    <property type="match status" value="1"/>
</dbReference>
<organism evidence="3 4">
    <name type="scientific">Pseudonocardia adelaidensis</name>
    <dbReference type="NCBI Taxonomy" id="648754"/>
    <lineage>
        <taxon>Bacteria</taxon>
        <taxon>Bacillati</taxon>
        <taxon>Actinomycetota</taxon>
        <taxon>Actinomycetes</taxon>
        <taxon>Pseudonocardiales</taxon>
        <taxon>Pseudonocardiaceae</taxon>
        <taxon>Pseudonocardia</taxon>
    </lineage>
</organism>
<evidence type="ECO:0000313" key="3">
    <source>
        <dbReference type="EMBL" id="GAA5129301.1"/>
    </source>
</evidence>
<dbReference type="SMART" id="SM00530">
    <property type="entry name" value="HTH_XRE"/>
    <property type="match status" value="1"/>
</dbReference>
<dbReference type="PANTHER" id="PTHR47691:SF3">
    <property type="entry name" value="HTH-TYPE TRANSCRIPTIONAL REGULATOR RV0890C-RELATED"/>
    <property type="match status" value="1"/>
</dbReference>
<dbReference type="Proteomes" id="UP001500804">
    <property type="component" value="Unassembled WGS sequence"/>
</dbReference>
<dbReference type="EMBL" id="BAABJO010000020">
    <property type="protein sequence ID" value="GAA5129301.1"/>
    <property type="molecule type" value="Genomic_DNA"/>
</dbReference>
<reference evidence="4" key="1">
    <citation type="journal article" date="2019" name="Int. J. Syst. Evol. Microbiol.">
        <title>The Global Catalogue of Microorganisms (GCM) 10K type strain sequencing project: providing services to taxonomists for standard genome sequencing and annotation.</title>
        <authorList>
            <consortium name="The Broad Institute Genomics Platform"/>
            <consortium name="The Broad Institute Genome Sequencing Center for Infectious Disease"/>
            <person name="Wu L."/>
            <person name="Ma J."/>
        </authorList>
    </citation>
    <scope>NUCLEOTIDE SEQUENCE [LARGE SCALE GENOMIC DNA]</scope>
    <source>
        <strain evidence="4">JCM 18302</strain>
    </source>
</reference>
<dbReference type="InterPro" id="IPR010982">
    <property type="entry name" value="Lambda_DNA-bd_dom_sf"/>
</dbReference>
<feature type="domain" description="HTH cro/C1-type" evidence="2">
    <location>
        <begin position="26"/>
        <end position="82"/>
    </location>
</feature>
<evidence type="ECO:0000259" key="2">
    <source>
        <dbReference type="PROSITE" id="PS50943"/>
    </source>
</evidence>
<dbReference type="InterPro" id="IPR011990">
    <property type="entry name" value="TPR-like_helical_dom_sf"/>
</dbReference>
<dbReference type="Gene3D" id="3.40.50.300">
    <property type="entry name" value="P-loop containing nucleotide triphosphate hydrolases"/>
    <property type="match status" value="1"/>
</dbReference>
<dbReference type="PROSITE" id="PS50943">
    <property type="entry name" value="HTH_CROC1"/>
    <property type="match status" value="1"/>
</dbReference>
<sequence>MHAAIPAGPRETGENNDATAGVGVLLQAWRERALLTQDQLADRSGLHVRTIRRIERGTGGGRPHSASLQRLATALDLDASERALLIERTRRVPALVPCAEHVVAAGPPSVRGDTPRTVRPPRQLPTPPPQFTGRAADLADLERIIDQPGSVVVTIDGMAGVGKTALAAHAAHGWSSRYPDGQLFLDLQGSARSVRPVDPRDALDRLLRSIGVPGGQIPDDLDDRAALYRSCLADCKVLVLLDDAASEAQVTPLLHGSGTSLVMITSRRRLAGLDVTHAHSLDVLPPGDAIDLFVRSAGRGGSPVDRPEQLGETARLCGFLPLAIRIAAARLRSRPSWTLGHLNERLRRSGHRLAELEAGDRSVAAALDLSYIQLEPESRHGYQVLALHPGVDFDIDAAAALMGQRSTHVEAVIDDLLDAHLLQEPLAGRYRFHDLVRAHALQVPRTEEPAAGARDPLSRLIEHYCRTASVMVDVAHPYERENQQRTGDPHPRDGGDPARATAWLETELANLLTLEEFSCSNGRPDCAVRLSGLLHRHLRTRGRYDEAGELHERAVISARRIGDAIGELAAPNDLGHIRWLQGRHGDAIDSFTAAARRPDDR</sequence>
<dbReference type="PRINTS" id="PR00364">
    <property type="entry name" value="DISEASERSIST"/>
</dbReference>
<proteinExistence type="predicted"/>
<dbReference type="InterPro" id="IPR001387">
    <property type="entry name" value="Cro/C1-type_HTH"/>
</dbReference>
<feature type="region of interest" description="Disordered" evidence="1">
    <location>
        <begin position="106"/>
        <end position="130"/>
    </location>
</feature>
<comment type="caution">
    <text evidence="3">The sequence shown here is derived from an EMBL/GenBank/DDBJ whole genome shotgun (WGS) entry which is preliminary data.</text>
</comment>
<dbReference type="CDD" id="cd00093">
    <property type="entry name" value="HTH_XRE"/>
    <property type="match status" value="1"/>
</dbReference>
<gene>
    <name evidence="3" type="ORF">GCM10023320_49570</name>
</gene>
<protein>
    <recommendedName>
        <fullName evidence="2">HTH cro/C1-type domain-containing protein</fullName>
    </recommendedName>
</protein>
<dbReference type="Gene3D" id="1.10.260.40">
    <property type="entry name" value="lambda repressor-like DNA-binding domains"/>
    <property type="match status" value="1"/>
</dbReference>
<dbReference type="Gene3D" id="1.25.40.10">
    <property type="entry name" value="Tetratricopeptide repeat domain"/>
    <property type="match status" value="1"/>
</dbReference>
<name>A0ABP9NP79_9PSEU</name>
<dbReference type="SUPFAM" id="SSF47413">
    <property type="entry name" value="lambda repressor-like DNA-binding domains"/>
    <property type="match status" value="1"/>
</dbReference>
<dbReference type="SUPFAM" id="SSF52540">
    <property type="entry name" value="P-loop containing nucleoside triphosphate hydrolases"/>
    <property type="match status" value="1"/>
</dbReference>
<dbReference type="Pfam" id="PF01381">
    <property type="entry name" value="HTH_3"/>
    <property type="match status" value="1"/>
</dbReference>
<dbReference type="Pfam" id="PF13424">
    <property type="entry name" value="TPR_12"/>
    <property type="match status" value="1"/>
</dbReference>
<evidence type="ECO:0000256" key="1">
    <source>
        <dbReference type="SAM" id="MobiDB-lite"/>
    </source>
</evidence>
<feature type="region of interest" description="Disordered" evidence="1">
    <location>
        <begin position="479"/>
        <end position="498"/>
    </location>
</feature>
<dbReference type="InterPro" id="IPR027417">
    <property type="entry name" value="P-loop_NTPase"/>
</dbReference>
<keyword evidence="4" id="KW-1185">Reference proteome</keyword>
<accession>A0ABP9NP79</accession>
<evidence type="ECO:0000313" key="4">
    <source>
        <dbReference type="Proteomes" id="UP001500804"/>
    </source>
</evidence>
<feature type="compositionally biased region" description="Basic and acidic residues" evidence="1">
    <location>
        <begin position="479"/>
        <end position="496"/>
    </location>
</feature>